<keyword evidence="6" id="KW-0067">ATP-binding</keyword>
<dbReference type="SUPFAM" id="SSF48024">
    <property type="entry name" value="N-terminal domain of DnaB helicase"/>
    <property type="match status" value="1"/>
</dbReference>
<dbReference type="InterPro" id="IPR036185">
    <property type="entry name" value="DNA_heli_DnaB-like_N_sf"/>
</dbReference>
<dbReference type="InterPro" id="IPR007693">
    <property type="entry name" value="DNA_helicase_DnaB-like_N"/>
</dbReference>
<evidence type="ECO:0000256" key="4">
    <source>
        <dbReference type="ARBA" id="ARBA00022801"/>
    </source>
</evidence>
<keyword evidence="13" id="KW-1185">Reference proteome</keyword>
<dbReference type="Pfam" id="PF03796">
    <property type="entry name" value="DnaB_C"/>
    <property type="match status" value="1"/>
</dbReference>
<dbReference type="PROSITE" id="PS51199">
    <property type="entry name" value="SF4_HELICASE"/>
    <property type="match status" value="1"/>
</dbReference>
<dbReference type="SUPFAM" id="SSF52540">
    <property type="entry name" value="P-loop containing nucleoside triphosphate hydrolases"/>
    <property type="match status" value="1"/>
</dbReference>
<dbReference type="Proteomes" id="UP001208656">
    <property type="component" value="Unassembled WGS sequence"/>
</dbReference>
<accession>A0ABT2WIY9</accession>
<gene>
    <name evidence="12" type="ORF">OEV82_14575</name>
</gene>
<comment type="similarity">
    <text evidence="1">Belongs to the helicase family. DnaB subfamily.</text>
</comment>
<keyword evidence="7" id="KW-0238">DNA-binding</keyword>
<evidence type="ECO:0000256" key="3">
    <source>
        <dbReference type="ARBA" id="ARBA00022741"/>
    </source>
</evidence>
<evidence type="ECO:0000256" key="2">
    <source>
        <dbReference type="ARBA" id="ARBA00022705"/>
    </source>
</evidence>
<comment type="catalytic activity">
    <reaction evidence="10">
        <text>ATP + H2O = ADP + phosphate + H(+)</text>
        <dbReference type="Rhea" id="RHEA:13065"/>
        <dbReference type="ChEBI" id="CHEBI:15377"/>
        <dbReference type="ChEBI" id="CHEBI:15378"/>
        <dbReference type="ChEBI" id="CHEBI:30616"/>
        <dbReference type="ChEBI" id="CHEBI:43474"/>
        <dbReference type="ChEBI" id="CHEBI:456216"/>
        <dbReference type="EC" id="5.6.2.3"/>
    </reaction>
</comment>
<dbReference type="Gene3D" id="1.10.860.10">
    <property type="entry name" value="DNAb Helicase, Chain A"/>
    <property type="match status" value="1"/>
</dbReference>
<evidence type="ECO:0000256" key="1">
    <source>
        <dbReference type="ARBA" id="ARBA00008428"/>
    </source>
</evidence>
<evidence type="ECO:0000256" key="7">
    <source>
        <dbReference type="ARBA" id="ARBA00023125"/>
    </source>
</evidence>
<evidence type="ECO:0000313" key="13">
    <source>
        <dbReference type="Proteomes" id="UP001208656"/>
    </source>
</evidence>
<reference evidence="12 13" key="1">
    <citation type="submission" date="2022-10" db="EMBL/GenBank/DDBJ databases">
        <title>Description of Fervidibacillus gen. nov. in the family Fervidibacillaceae fam. nov. with two species, Fervidibacillus albus sp. nov., and Fervidibacillus halotolerans sp. nov., isolated from tidal flat sediments.</title>
        <authorList>
            <person name="Kwon K.K."/>
            <person name="Yang S.-H."/>
        </authorList>
    </citation>
    <scope>NUCLEOTIDE SEQUENCE [LARGE SCALE GENOMIC DNA]</scope>
    <source>
        <strain evidence="12 13">DSM 23332</strain>
    </source>
</reference>
<dbReference type="InterPro" id="IPR007694">
    <property type="entry name" value="DNA_helicase_DnaB-like_C"/>
</dbReference>
<comment type="caution">
    <text evidence="12">The sequence shown here is derived from an EMBL/GenBank/DDBJ whole genome shotgun (WGS) entry which is preliminary data.</text>
</comment>
<dbReference type="InterPro" id="IPR027417">
    <property type="entry name" value="P-loop_NTPase"/>
</dbReference>
<dbReference type="EC" id="5.6.2.3" evidence="9"/>
<dbReference type="Gene3D" id="3.40.50.300">
    <property type="entry name" value="P-loop containing nucleotide triphosphate hydrolases"/>
    <property type="match status" value="1"/>
</dbReference>
<dbReference type="EMBL" id="JAOUSE010000066">
    <property type="protein sequence ID" value="MCU9595654.1"/>
    <property type="molecule type" value="Genomic_DNA"/>
</dbReference>
<organism evidence="12 13">
    <name type="scientific">Pallidibacillus thermolactis</name>
    <dbReference type="NCBI Taxonomy" id="251051"/>
    <lineage>
        <taxon>Bacteria</taxon>
        <taxon>Bacillati</taxon>
        <taxon>Bacillota</taxon>
        <taxon>Bacilli</taxon>
        <taxon>Bacillales</taxon>
        <taxon>Bacillaceae</taxon>
        <taxon>Pallidibacillus</taxon>
    </lineage>
</organism>
<evidence type="ECO:0000256" key="5">
    <source>
        <dbReference type="ARBA" id="ARBA00022806"/>
    </source>
</evidence>
<sequence length="425" mass="48543">MMYVEKSFLGCLIKAGYLIQSTVIRPEYLQETRHQILMKRMIELNQAGKPIDFILLTTIPELKMIGGISYLNELESCAEIEKFDELEDVIIEDWKEREKQNILQIASINDWEIHTVIEKLNEISEVKLDDCTSLSEALVDLYESPWNDPEPMHSVSTGIRHLDALTGGFQKGEVTTIAARPSMGKTDVMLHFAKIAGWSGFLPLIFSLEMPEKLITKRLIASTGGFNRAKLRNPKRLLMEKQKAKWADILGKLSKTNIQIFDKSGQTIPEMRAKIRKMLHLYPDKKPIVFIDYLTLIRTTDSFGGNSHLQVTEISKNLKMMAKEFDIPVICLAQLNRSVETRGDKRPTMSDIRESGSIEQDADVILLLYREQYYNRLSMNDTLEMIVGKNRNGPVGSISVKYNMYTGKIEEIQKEESTMQKASVI</sequence>
<dbReference type="PANTHER" id="PTHR30153">
    <property type="entry name" value="REPLICATIVE DNA HELICASE DNAB"/>
    <property type="match status" value="1"/>
</dbReference>
<dbReference type="GO" id="GO:0004386">
    <property type="term" value="F:helicase activity"/>
    <property type="evidence" value="ECO:0007669"/>
    <property type="project" value="UniProtKB-KW"/>
</dbReference>
<dbReference type="InterPro" id="IPR016136">
    <property type="entry name" value="DNA_helicase_N/primase_C"/>
</dbReference>
<keyword evidence="3" id="KW-0547">Nucleotide-binding</keyword>
<keyword evidence="8" id="KW-0413">Isomerase</keyword>
<evidence type="ECO:0000259" key="11">
    <source>
        <dbReference type="PROSITE" id="PS51199"/>
    </source>
</evidence>
<keyword evidence="2" id="KW-0235">DNA replication</keyword>
<evidence type="ECO:0000256" key="9">
    <source>
        <dbReference type="ARBA" id="ARBA00044969"/>
    </source>
</evidence>
<name>A0ABT2WIY9_9BACI</name>
<keyword evidence="5 12" id="KW-0347">Helicase</keyword>
<dbReference type="PANTHER" id="PTHR30153:SF2">
    <property type="entry name" value="REPLICATIVE DNA HELICASE"/>
    <property type="match status" value="1"/>
</dbReference>
<evidence type="ECO:0000256" key="8">
    <source>
        <dbReference type="ARBA" id="ARBA00023235"/>
    </source>
</evidence>
<evidence type="ECO:0000256" key="10">
    <source>
        <dbReference type="ARBA" id="ARBA00048954"/>
    </source>
</evidence>
<keyword evidence="4" id="KW-0378">Hydrolase</keyword>
<feature type="domain" description="SF4 helicase" evidence="11">
    <location>
        <begin position="148"/>
        <end position="416"/>
    </location>
</feature>
<dbReference type="RefSeq" id="WP_263062277.1">
    <property type="nucleotide sequence ID" value="NZ_JAOUSE010000066.1"/>
</dbReference>
<evidence type="ECO:0000313" key="12">
    <source>
        <dbReference type="EMBL" id="MCU9595654.1"/>
    </source>
</evidence>
<evidence type="ECO:0000256" key="6">
    <source>
        <dbReference type="ARBA" id="ARBA00022840"/>
    </source>
</evidence>
<dbReference type="Pfam" id="PF00772">
    <property type="entry name" value="DnaB"/>
    <property type="match status" value="1"/>
</dbReference>
<proteinExistence type="inferred from homology"/>
<dbReference type="CDD" id="cd00984">
    <property type="entry name" value="DnaB_C"/>
    <property type="match status" value="1"/>
</dbReference>
<protein>
    <recommendedName>
        <fullName evidence="9">DNA 5'-3' helicase</fullName>
        <ecNumber evidence="9">5.6.2.3</ecNumber>
    </recommendedName>
</protein>